<organism evidence="6 7">
    <name type="scientific">Gleimia hominis</name>
    <dbReference type="NCBI Taxonomy" id="595468"/>
    <lineage>
        <taxon>Bacteria</taxon>
        <taxon>Bacillati</taxon>
        <taxon>Actinomycetota</taxon>
        <taxon>Actinomycetes</taxon>
        <taxon>Actinomycetales</taxon>
        <taxon>Actinomycetaceae</taxon>
        <taxon>Gleimia</taxon>
    </lineage>
</organism>
<dbReference type="Pfam" id="PF07155">
    <property type="entry name" value="ECF-ribofla_trS"/>
    <property type="match status" value="1"/>
</dbReference>
<feature type="transmembrane region" description="Helical" evidence="5">
    <location>
        <begin position="6"/>
        <end position="28"/>
    </location>
</feature>
<keyword evidence="1" id="KW-1003">Cell membrane</keyword>
<dbReference type="InterPro" id="IPR022914">
    <property type="entry name" value="UPF0397"/>
</dbReference>
<proteinExistence type="inferred from homology"/>
<evidence type="ECO:0000256" key="5">
    <source>
        <dbReference type="SAM" id="Phobius"/>
    </source>
</evidence>
<comment type="caution">
    <text evidence="6">The sequence shown here is derived from an EMBL/GenBank/DDBJ whole genome shotgun (WGS) entry which is preliminary data.</text>
</comment>
<dbReference type="Gene3D" id="1.10.1760.20">
    <property type="match status" value="1"/>
</dbReference>
<dbReference type="RefSeq" id="WP_313274242.1">
    <property type="nucleotide sequence ID" value="NZ_JASXSX010000004.1"/>
</dbReference>
<feature type="transmembrane region" description="Helical" evidence="5">
    <location>
        <begin position="74"/>
        <end position="96"/>
    </location>
</feature>
<accession>A0ABU3IC80</accession>
<keyword evidence="3 5" id="KW-1133">Transmembrane helix</keyword>
<feature type="transmembrane region" description="Helical" evidence="5">
    <location>
        <begin position="108"/>
        <end position="127"/>
    </location>
</feature>
<evidence type="ECO:0000313" key="7">
    <source>
        <dbReference type="Proteomes" id="UP001247542"/>
    </source>
</evidence>
<reference evidence="6 7" key="1">
    <citation type="submission" date="2023-06" db="EMBL/GenBank/DDBJ databases">
        <title>Draft genome sequence of Gleimia hominis type strain CCUG 57540T.</title>
        <authorList>
            <person name="Salva-Serra F."/>
            <person name="Cardew S."/>
            <person name="Jensie Markopoulos S."/>
            <person name="Ohlen M."/>
            <person name="Inganas E."/>
            <person name="Svensson-Stadler L."/>
            <person name="Moore E.R.B."/>
        </authorList>
    </citation>
    <scope>NUCLEOTIDE SEQUENCE [LARGE SCALE GENOMIC DNA]</scope>
    <source>
        <strain evidence="6 7">CCUG 57540</strain>
    </source>
</reference>
<keyword evidence="2 5" id="KW-0812">Transmembrane</keyword>
<keyword evidence="7" id="KW-1185">Reference proteome</keyword>
<evidence type="ECO:0000313" key="6">
    <source>
        <dbReference type="EMBL" id="MDT3767983.1"/>
    </source>
</evidence>
<dbReference type="PANTHER" id="PTHR37815:SF3">
    <property type="entry name" value="UPF0397 PROTEIN SPR0429"/>
    <property type="match status" value="1"/>
</dbReference>
<feature type="transmembrane region" description="Helical" evidence="5">
    <location>
        <begin position="147"/>
        <end position="170"/>
    </location>
</feature>
<dbReference type="NCBIfam" id="NF010182">
    <property type="entry name" value="PRK13661.1"/>
    <property type="match status" value="1"/>
</dbReference>
<dbReference type="HAMAP" id="MF_01572">
    <property type="entry name" value="UPF0397"/>
    <property type="match status" value="1"/>
</dbReference>
<name>A0ABU3IC80_9ACTO</name>
<sequence length="183" mass="19274">MNKVSPITQVVAIGIGAAIFFVLGRFLIIPAPIPNTSINIQYAVLALFATLYGPVSGLAIGAIGHVLIDATGYGIWASWEIASVVFGLIVGAAMLHNKVREGELGKKTLVRFNVAVVIAHALAWILVAPLGDILIYSEPASKVFTQGALAFVSNSITTCVIGSLILIVYARTRTKSGSLKLED</sequence>
<gene>
    <name evidence="6" type="ORF">QS713_07925</name>
</gene>
<dbReference type="PANTHER" id="PTHR37815">
    <property type="entry name" value="UPF0397 PROTEIN BC_2624-RELATED"/>
    <property type="match status" value="1"/>
</dbReference>
<dbReference type="EMBL" id="JASXSX010000004">
    <property type="protein sequence ID" value="MDT3767983.1"/>
    <property type="molecule type" value="Genomic_DNA"/>
</dbReference>
<feature type="transmembrane region" description="Helical" evidence="5">
    <location>
        <begin position="40"/>
        <end position="68"/>
    </location>
</feature>
<dbReference type="InterPro" id="IPR009825">
    <property type="entry name" value="ECF_substrate-spec-like"/>
</dbReference>
<evidence type="ECO:0000256" key="3">
    <source>
        <dbReference type="ARBA" id="ARBA00022989"/>
    </source>
</evidence>
<evidence type="ECO:0000256" key="1">
    <source>
        <dbReference type="ARBA" id="ARBA00022475"/>
    </source>
</evidence>
<evidence type="ECO:0000256" key="2">
    <source>
        <dbReference type="ARBA" id="ARBA00022692"/>
    </source>
</evidence>
<dbReference type="Proteomes" id="UP001247542">
    <property type="component" value="Unassembled WGS sequence"/>
</dbReference>
<protein>
    <submittedName>
        <fullName evidence="6">ECF-type riboflavin transporter substrate-binding protein</fullName>
    </submittedName>
</protein>
<keyword evidence="4 5" id="KW-0472">Membrane</keyword>
<evidence type="ECO:0000256" key="4">
    <source>
        <dbReference type="ARBA" id="ARBA00023136"/>
    </source>
</evidence>